<dbReference type="Proteomes" id="UP000029533">
    <property type="component" value="Unassembled WGS sequence"/>
</dbReference>
<comment type="caution">
    <text evidence="1">The sequence shown here is derived from an EMBL/GenBank/DDBJ whole genome shotgun (WGS) entry which is preliminary data.</text>
</comment>
<gene>
    <name evidence="1" type="ORF">HMPREF2132_11440</name>
</gene>
<dbReference type="EMBL" id="JRNJ01000104">
    <property type="protein sequence ID" value="KGF24894.1"/>
    <property type="molecule type" value="Genomic_DNA"/>
</dbReference>
<reference evidence="1 2" key="1">
    <citation type="submission" date="2014-07" db="EMBL/GenBank/DDBJ databases">
        <authorList>
            <person name="McCorrison J."/>
            <person name="Sanka R."/>
            <person name="Torralba M."/>
            <person name="Gillis M."/>
            <person name="Haft D.H."/>
            <person name="Methe B."/>
            <person name="Sutton G."/>
            <person name="Nelson K.E."/>
        </authorList>
    </citation>
    <scope>NUCLEOTIDE SEQUENCE [LARGE SCALE GENOMIC DNA]</scope>
    <source>
        <strain evidence="1 2">DNF00424</strain>
    </source>
</reference>
<protein>
    <recommendedName>
        <fullName evidence="3">Transcriptional regulator</fullName>
    </recommendedName>
</protein>
<sequence length="206" mass="24265">MNIPKELYKKFSSHRVAQFFFYLLFISDNDGNIKTTLRQMAEDNELSIKRVYKALEELKTLGACETKTKQKGNKGGSVISICNYEFYEKTLNAYETKTKQKQNKEKVKVTKKNSLDYSFIEPQFRKPFEEWLKYKRSKNQMYKRQCDLELCYKKLKKYSGGNAEKAMLIIEQSMTNNWSGLFELKTSAPSTTLKSSEMNYDKDSDW</sequence>
<accession>A0AAW3FDZ2</accession>
<dbReference type="AlphaFoldDB" id="A0AAW3FDZ2"/>
<evidence type="ECO:0008006" key="3">
    <source>
        <dbReference type="Google" id="ProtNLM"/>
    </source>
</evidence>
<evidence type="ECO:0000313" key="2">
    <source>
        <dbReference type="Proteomes" id="UP000029533"/>
    </source>
</evidence>
<proteinExistence type="predicted"/>
<dbReference type="RefSeq" id="WP_052043433.1">
    <property type="nucleotide sequence ID" value="NZ_JRNJ01000104.1"/>
</dbReference>
<name>A0AAW3FDZ2_9BACT</name>
<evidence type="ECO:0000313" key="1">
    <source>
        <dbReference type="EMBL" id="KGF24894.1"/>
    </source>
</evidence>
<organism evidence="1 2">
    <name type="scientific">Prevotella histicola JCM 15637 = DNF00424</name>
    <dbReference type="NCBI Taxonomy" id="1236504"/>
    <lineage>
        <taxon>Bacteria</taxon>
        <taxon>Pseudomonadati</taxon>
        <taxon>Bacteroidota</taxon>
        <taxon>Bacteroidia</taxon>
        <taxon>Bacteroidales</taxon>
        <taxon>Prevotellaceae</taxon>
        <taxon>Prevotella</taxon>
    </lineage>
</organism>